<dbReference type="InterPro" id="IPR036938">
    <property type="entry name" value="PAP2/HPO_sf"/>
</dbReference>
<comment type="caution">
    <text evidence="3">The sequence shown here is derived from an EMBL/GenBank/DDBJ whole genome shotgun (WGS) entry which is preliminary data.</text>
</comment>
<protein>
    <submittedName>
        <fullName evidence="3">Phosphatase PAP2 family protein</fullName>
    </submittedName>
</protein>
<keyword evidence="1" id="KW-0472">Membrane</keyword>
<feature type="domain" description="Phosphatidic acid phosphatase type 2/haloperoxidase" evidence="2">
    <location>
        <begin position="92"/>
        <end position="201"/>
    </location>
</feature>
<organism evidence="3 4">
    <name type="scientific">Hymenobacter jeongseonensis</name>
    <dbReference type="NCBI Taxonomy" id="2791027"/>
    <lineage>
        <taxon>Bacteria</taxon>
        <taxon>Pseudomonadati</taxon>
        <taxon>Bacteroidota</taxon>
        <taxon>Cytophagia</taxon>
        <taxon>Cytophagales</taxon>
        <taxon>Hymenobacteraceae</taxon>
        <taxon>Hymenobacter</taxon>
    </lineage>
</organism>
<dbReference type="Pfam" id="PF01569">
    <property type="entry name" value="PAP2"/>
    <property type="match status" value="1"/>
</dbReference>
<evidence type="ECO:0000256" key="1">
    <source>
        <dbReference type="SAM" id="Phobius"/>
    </source>
</evidence>
<sequence length="225" mass="24789">MTLRQFLIFTAITLPSCILLVLLLDQPLALFVNQYLSGGVPFFAAYTALVDAGYSKTIGLQILHLPALWVLLIAGFVVFRWVLRQRWGTVFLIVLLTHLASQASASLLKGTVHRLRPEVLLAAGYQGLGFGAATGHNDSFPSGHVAGYFSLFMPLAVAFPRWQVPLLVLPTLILLGRLVLGEHYLSDVWFSLWLVAGFTYLFGLLGRRRATNTAALMIPERAKPV</sequence>
<dbReference type="Gene3D" id="1.20.144.10">
    <property type="entry name" value="Phosphatidic acid phosphatase type 2/haloperoxidase"/>
    <property type="match status" value="2"/>
</dbReference>
<evidence type="ECO:0000313" key="4">
    <source>
        <dbReference type="Proteomes" id="UP000597617"/>
    </source>
</evidence>
<dbReference type="Proteomes" id="UP000597617">
    <property type="component" value="Unassembled WGS sequence"/>
</dbReference>
<keyword evidence="1" id="KW-0812">Transmembrane</keyword>
<name>A0ABS0IHF5_9BACT</name>
<keyword evidence="4" id="KW-1185">Reference proteome</keyword>
<accession>A0ABS0IHF5</accession>
<feature type="transmembrane region" description="Helical" evidence="1">
    <location>
        <begin position="62"/>
        <end position="83"/>
    </location>
</feature>
<feature type="transmembrane region" description="Helical" evidence="1">
    <location>
        <begin position="30"/>
        <end position="50"/>
    </location>
</feature>
<feature type="transmembrane region" description="Helical" evidence="1">
    <location>
        <begin position="7"/>
        <end position="24"/>
    </location>
</feature>
<dbReference type="SUPFAM" id="SSF48317">
    <property type="entry name" value="Acid phosphatase/Vanadium-dependent haloperoxidase"/>
    <property type="match status" value="1"/>
</dbReference>
<gene>
    <name evidence="3" type="ORF">I2I05_10345</name>
</gene>
<proteinExistence type="predicted"/>
<dbReference type="InterPro" id="IPR000326">
    <property type="entry name" value="PAP2/HPO"/>
</dbReference>
<evidence type="ECO:0000259" key="2">
    <source>
        <dbReference type="Pfam" id="PF01569"/>
    </source>
</evidence>
<feature type="transmembrane region" description="Helical" evidence="1">
    <location>
        <begin position="184"/>
        <end position="205"/>
    </location>
</feature>
<dbReference type="EMBL" id="JADQDQ010000004">
    <property type="protein sequence ID" value="MBF9237794.1"/>
    <property type="molecule type" value="Genomic_DNA"/>
</dbReference>
<evidence type="ECO:0000313" key="3">
    <source>
        <dbReference type="EMBL" id="MBF9237794.1"/>
    </source>
</evidence>
<reference evidence="3 4" key="1">
    <citation type="submission" date="2020-11" db="EMBL/GenBank/DDBJ databases">
        <authorList>
            <person name="Kim M.K."/>
        </authorList>
    </citation>
    <scope>NUCLEOTIDE SEQUENCE [LARGE SCALE GENOMIC DNA]</scope>
    <source>
        <strain evidence="3 4">BT683</strain>
    </source>
</reference>
<dbReference type="RefSeq" id="WP_196282177.1">
    <property type="nucleotide sequence ID" value="NZ_JADQDQ010000004.1"/>
</dbReference>
<keyword evidence="1" id="KW-1133">Transmembrane helix</keyword>